<dbReference type="AlphaFoldDB" id="A0A7Y9NSG9"/>
<accession>A0A7Y9NSG9</accession>
<name>A0A7Y9NSG9_9BACT</name>
<comment type="caution">
    <text evidence="1">The sequence shown here is derived from an EMBL/GenBank/DDBJ whole genome shotgun (WGS) entry which is preliminary data.</text>
</comment>
<gene>
    <name evidence="1" type="ORF">HDF12_004487</name>
</gene>
<sequence>MTLTEKFISAKSLDESVAAVTDLIKIKALHEAARSPEFLKSLEGIEKISLDREDKNQLLAFSLICKLAGLVRFLRPTLSKTIAMALPSLPASLQSLSEVDDRFYAATFWRFAPDQSLVTFLSDNAAAEETAELVRKELVEGLVTVTGHYDQTLRLLNESLHSIRFEAEDAGSSIARRLRRCLAAVRHSMGETIIRDMGPRFGDALREVVRQAFSQTGRPKMNKAREEAALEVITLLTTAVRMRLSVAFEGETYSVLFSLRDWFESSDWTRFAEQHAMKVLSNDIADALEISVRTGRENRELLEALSLSVGDEEHFREKREEIIERNLGLSEELTAWLRGKRVSIKTSLSTESQIGRMENSVASLMLETSLLSAQAEDIETELLPALDLFASIPKEPLNQQLKTIKSVQSHVADLAFERNLSSFGRPGEIVRYSSLEHQFEDERELGSPTVKLLRSGILSIASNGQRIVVKRALVKEHRSESEDRA</sequence>
<protein>
    <submittedName>
        <fullName evidence="1">Uncharacterized protein</fullName>
    </submittedName>
</protein>
<evidence type="ECO:0000313" key="2">
    <source>
        <dbReference type="Proteomes" id="UP000534186"/>
    </source>
</evidence>
<dbReference type="Proteomes" id="UP000534186">
    <property type="component" value="Unassembled WGS sequence"/>
</dbReference>
<organism evidence="1 2">
    <name type="scientific">Tunturiibacter lichenicola</name>
    <dbReference type="NCBI Taxonomy" id="2051959"/>
    <lineage>
        <taxon>Bacteria</taxon>
        <taxon>Pseudomonadati</taxon>
        <taxon>Acidobacteriota</taxon>
        <taxon>Terriglobia</taxon>
        <taxon>Terriglobales</taxon>
        <taxon>Acidobacteriaceae</taxon>
        <taxon>Tunturiibacter</taxon>
    </lineage>
</organism>
<dbReference type="EMBL" id="JACCCV010000003">
    <property type="protein sequence ID" value="NYF54065.1"/>
    <property type="molecule type" value="Genomic_DNA"/>
</dbReference>
<reference evidence="1 2" key="1">
    <citation type="submission" date="2020-07" db="EMBL/GenBank/DDBJ databases">
        <title>Genomic Encyclopedia of Type Strains, Phase IV (KMG-V): Genome sequencing to study the core and pangenomes of soil and plant-associated prokaryotes.</title>
        <authorList>
            <person name="Whitman W."/>
        </authorList>
    </citation>
    <scope>NUCLEOTIDE SEQUENCE [LARGE SCALE GENOMIC DNA]</scope>
    <source>
        <strain evidence="1 2">M8UP30</strain>
    </source>
</reference>
<evidence type="ECO:0000313" key="1">
    <source>
        <dbReference type="EMBL" id="NYF54065.1"/>
    </source>
</evidence>
<proteinExistence type="predicted"/>